<comment type="caution">
    <text evidence="3">The sequence shown here is derived from an EMBL/GenBank/DDBJ whole genome shotgun (WGS) entry which is preliminary data.</text>
</comment>
<accession>A0A0L0ER52</accession>
<evidence type="ECO:0000313" key="3">
    <source>
        <dbReference type="EMBL" id="KNC66850.1"/>
    </source>
</evidence>
<feature type="domain" description="FecR protein" evidence="2">
    <location>
        <begin position="69"/>
        <end position="170"/>
    </location>
</feature>
<dbReference type="OrthoDB" id="7028389at2"/>
<feature type="compositionally biased region" description="Polar residues" evidence="1">
    <location>
        <begin position="210"/>
        <end position="224"/>
    </location>
</feature>
<dbReference type="Gene3D" id="2.60.120.1440">
    <property type="match status" value="1"/>
</dbReference>
<dbReference type="EMBL" id="LFZX01000113">
    <property type="protein sequence ID" value="KNC66850.1"/>
    <property type="molecule type" value="Genomic_DNA"/>
</dbReference>
<dbReference type="AlphaFoldDB" id="A0A0L0ER52"/>
<organism evidence="3 4">
    <name type="scientific">Pseudoalteromonas rubra</name>
    <dbReference type="NCBI Taxonomy" id="43658"/>
    <lineage>
        <taxon>Bacteria</taxon>
        <taxon>Pseudomonadati</taxon>
        <taxon>Pseudomonadota</taxon>
        <taxon>Gammaproteobacteria</taxon>
        <taxon>Alteromonadales</taxon>
        <taxon>Pseudoalteromonadaceae</taxon>
        <taxon>Pseudoalteromonas</taxon>
    </lineage>
</organism>
<name>A0A0L0ER52_9GAMM</name>
<proteinExistence type="predicted"/>
<dbReference type="Proteomes" id="UP000036850">
    <property type="component" value="Unassembled WGS sequence"/>
</dbReference>
<gene>
    <name evidence="3" type="ORF">AC626_14530</name>
</gene>
<reference evidence="4" key="1">
    <citation type="submission" date="2015-07" db="EMBL/GenBank/DDBJ databases">
        <title>Draft genome sequence of a Pseudoalteromonas rubra strain, OCN096, isolated from Kaneohe Bay, Oahu, Hawaii.</title>
        <authorList>
            <person name="Beurmann S."/>
            <person name="Ushijima B."/>
            <person name="Belcaid M."/>
            <person name="Callahan S.M."/>
            <person name="Aeby G.S."/>
        </authorList>
    </citation>
    <scope>NUCLEOTIDE SEQUENCE [LARGE SCALE GENOMIC DNA]</scope>
    <source>
        <strain evidence="4">OCN096</strain>
    </source>
</reference>
<dbReference type="PATRIC" id="fig|43658.6.peg.5829"/>
<protein>
    <recommendedName>
        <fullName evidence="2">FecR protein domain-containing protein</fullName>
    </recommendedName>
</protein>
<feature type="region of interest" description="Disordered" evidence="1">
    <location>
        <begin position="210"/>
        <end position="241"/>
    </location>
</feature>
<evidence type="ECO:0000259" key="2">
    <source>
        <dbReference type="Pfam" id="PF04773"/>
    </source>
</evidence>
<dbReference type="InterPro" id="IPR006860">
    <property type="entry name" value="FecR"/>
</dbReference>
<sequence>MISNSRIRWQPLRHSTHLTLLLSGLLFVPISQAAPAGKTLMSRGQVVATASDSAEQRTLKRRSPVFDVDVVNTGQQSNAQLRMQDGALIALKENTQLIINEYSGSSEEDGSVVMELVTGGLRTITGKIKGNKDNYQLRTPVGSIGIRGTHYEVEWQGDTLLLAVWDGTIEVSVNEEPLLLGQEGNFSFASVSQSGEVTPLLAPPQQLTRLTPTSQGAASGTNPDEQSDDGNTEDTSAQLDNSPAEATTLTIAQAPVATPPAAQEAFEAALPDVGRDISENSFITEENLDTVGIDPLEDLLAERTGTALYTALERAEFSSTGGAISNIQMQISVDFDSGTVPQGVLSFNDQQGEWFAAFNGLIDASGMTLGVNFASHGQNLAEGTIETQFSDELNKLRGNFNLNEIDEPSVTASGLFILSQP</sequence>
<evidence type="ECO:0000256" key="1">
    <source>
        <dbReference type="SAM" id="MobiDB-lite"/>
    </source>
</evidence>
<dbReference type="PANTHER" id="PTHR38731">
    <property type="entry name" value="LIPL45-RELATED LIPOPROTEIN-RELATED"/>
    <property type="match status" value="1"/>
</dbReference>
<evidence type="ECO:0000313" key="4">
    <source>
        <dbReference type="Proteomes" id="UP000036850"/>
    </source>
</evidence>
<dbReference type="Pfam" id="PF04773">
    <property type="entry name" value="FecR"/>
    <property type="match status" value="1"/>
</dbReference>